<proteinExistence type="predicted"/>
<keyword evidence="8" id="KW-1185">Reference proteome</keyword>
<keyword evidence="5" id="KW-0539">Nucleus</keyword>
<dbReference type="PROSITE" id="PS00028">
    <property type="entry name" value="ZINC_FINGER_C2H2_1"/>
    <property type="match status" value="1"/>
</dbReference>
<evidence type="ECO:0000256" key="4">
    <source>
        <dbReference type="ARBA" id="ARBA00022833"/>
    </source>
</evidence>
<evidence type="ECO:0000256" key="6">
    <source>
        <dbReference type="SAM" id="MobiDB-lite"/>
    </source>
</evidence>
<evidence type="ECO:0000313" key="7">
    <source>
        <dbReference type="EMBL" id="KAE9607334.1"/>
    </source>
</evidence>
<comment type="caution">
    <text evidence="7">The sequence shown here is derived from an EMBL/GenBank/DDBJ whole genome shotgun (WGS) entry which is preliminary data.</text>
</comment>
<feature type="region of interest" description="Disordered" evidence="6">
    <location>
        <begin position="215"/>
        <end position="241"/>
    </location>
</feature>
<feature type="compositionally biased region" description="Polar residues" evidence="6">
    <location>
        <begin position="215"/>
        <end position="226"/>
    </location>
</feature>
<sequence>MADRVTIGDSSWDRKLKRKIDESFIMDKDSNLLLSLSLGRSNKVQESSSNVKAHENSDFDPKRVENSNNKGVLMKPKEHEFSCKFCDKKFHNFQALGGHQNAHRRERILSRMNKEIAMGTFGLGAYPYPCSPMENLHPFCGSQCYHMNPMAHMSPMHWSHSRPGYGNQGLYNTPFSGHQFGITSDSSATNAQTPHKLNHIDVAFGCEPYQPSSLKENNVVNKSATPHNDLEGHAKNQYTRN</sequence>
<keyword evidence="3" id="KW-0863">Zinc-finger</keyword>
<organism evidence="7 8">
    <name type="scientific">Lupinus albus</name>
    <name type="common">White lupine</name>
    <name type="synonym">Lupinus termis</name>
    <dbReference type="NCBI Taxonomy" id="3870"/>
    <lineage>
        <taxon>Eukaryota</taxon>
        <taxon>Viridiplantae</taxon>
        <taxon>Streptophyta</taxon>
        <taxon>Embryophyta</taxon>
        <taxon>Tracheophyta</taxon>
        <taxon>Spermatophyta</taxon>
        <taxon>Magnoliopsida</taxon>
        <taxon>eudicotyledons</taxon>
        <taxon>Gunneridae</taxon>
        <taxon>Pentapetalae</taxon>
        <taxon>rosids</taxon>
        <taxon>fabids</taxon>
        <taxon>Fabales</taxon>
        <taxon>Fabaceae</taxon>
        <taxon>Papilionoideae</taxon>
        <taxon>50 kb inversion clade</taxon>
        <taxon>genistoids sensu lato</taxon>
        <taxon>core genistoids</taxon>
        <taxon>Genisteae</taxon>
        <taxon>Lupinus</taxon>
    </lineage>
</organism>
<comment type="subcellular location">
    <subcellularLocation>
        <location evidence="1">Nucleus</location>
    </subcellularLocation>
</comment>
<dbReference type="GO" id="GO:0008270">
    <property type="term" value="F:zinc ion binding"/>
    <property type="evidence" value="ECO:0007669"/>
    <property type="project" value="UniProtKB-KW"/>
</dbReference>
<evidence type="ECO:0000256" key="3">
    <source>
        <dbReference type="ARBA" id="ARBA00022771"/>
    </source>
</evidence>
<protein>
    <submittedName>
        <fullName evidence="7">Putative transcription factor C2H2 family</fullName>
    </submittedName>
</protein>
<gene>
    <name evidence="7" type="ORF">Lalb_Chr09g0328931</name>
</gene>
<dbReference type="Proteomes" id="UP000447434">
    <property type="component" value="Chromosome 9"/>
</dbReference>
<reference evidence="8" key="1">
    <citation type="journal article" date="2020" name="Nat. Commun.">
        <title>Genome sequence of the cluster root forming white lupin.</title>
        <authorList>
            <person name="Hufnagel B."/>
            <person name="Marques A."/>
            <person name="Soriano A."/>
            <person name="Marques L."/>
            <person name="Divol F."/>
            <person name="Doumas P."/>
            <person name="Sallet E."/>
            <person name="Mancinotti D."/>
            <person name="Carrere S."/>
            <person name="Marande W."/>
            <person name="Arribat S."/>
            <person name="Keller J."/>
            <person name="Huneau C."/>
            <person name="Blein T."/>
            <person name="Aime D."/>
            <person name="Laguerre M."/>
            <person name="Taylor J."/>
            <person name="Schubert V."/>
            <person name="Nelson M."/>
            <person name="Geu-Flores F."/>
            <person name="Crespi M."/>
            <person name="Gallardo-Guerrero K."/>
            <person name="Delaux P.-M."/>
            <person name="Salse J."/>
            <person name="Berges H."/>
            <person name="Guyot R."/>
            <person name="Gouzy J."/>
            <person name="Peret B."/>
        </authorList>
    </citation>
    <scope>NUCLEOTIDE SEQUENCE [LARGE SCALE GENOMIC DNA]</scope>
    <source>
        <strain evidence="8">cv. Amiga</strain>
    </source>
</reference>
<dbReference type="SUPFAM" id="SSF57667">
    <property type="entry name" value="beta-beta-alpha zinc fingers"/>
    <property type="match status" value="1"/>
</dbReference>
<feature type="compositionally biased region" description="Basic and acidic residues" evidence="6">
    <location>
        <begin position="52"/>
        <end position="65"/>
    </location>
</feature>
<evidence type="ECO:0000313" key="8">
    <source>
        <dbReference type="Proteomes" id="UP000447434"/>
    </source>
</evidence>
<name>A0A6A5LM11_LUPAL</name>
<evidence type="ECO:0000256" key="2">
    <source>
        <dbReference type="ARBA" id="ARBA00022723"/>
    </source>
</evidence>
<evidence type="ECO:0000256" key="1">
    <source>
        <dbReference type="ARBA" id="ARBA00004123"/>
    </source>
</evidence>
<dbReference type="InterPro" id="IPR013087">
    <property type="entry name" value="Znf_C2H2_type"/>
</dbReference>
<dbReference type="InterPro" id="IPR044246">
    <property type="entry name" value="ZFP3-like"/>
</dbReference>
<feature type="region of interest" description="Disordered" evidence="6">
    <location>
        <begin position="44"/>
        <end position="69"/>
    </location>
</feature>
<dbReference type="PROSITE" id="PS50157">
    <property type="entry name" value="ZINC_FINGER_C2H2_2"/>
    <property type="match status" value="1"/>
</dbReference>
<dbReference type="InterPro" id="IPR036236">
    <property type="entry name" value="Znf_C2H2_sf"/>
</dbReference>
<accession>A0A6A5LM11</accession>
<dbReference type="PANTHER" id="PTHR47287:SF9">
    <property type="entry name" value="ZINC FINGER PROTEIN 4-LIKE"/>
    <property type="match status" value="1"/>
</dbReference>
<evidence type="ECO:0000256" key="5">
    <source>
        <dbReference type="ARBA" id="ARBA00023242"/>
    </source>
</evidence>
<dbReference type="AlphaFoldDB" id="A0A6A5LM11"/>
<keyword evidence="4" id="KW-0862">Zinc</keyword>
<dbReference type="GO" id="GO:0009788">
    <property type="term" value="P:negative regulation of abscisic acid-activated signaling pathway"/>
    <property type="evidence" value="ECO:0007669"/>
    <property type="project" value="InterPro"/>
</dbReference>
<dbReference type="EMBL" id="WOCE01000009">
    <property type="protein sequence ID" value="KAE9607334.1"/>
    <property type="molecule type" value="Genomic_DNA"/>
</dbReference>
<keyword evidence="2" id="KW-0479">Metal-binding</keyword>
<dbReference type="GO" id="GO:0005634">
    <property type="term" value="C:nucleus"/>
    <property type="evidence" value="ECO:0007669"/>
    <property type="project" value="UniProtKB-SubCell"/>
</dbReference>
<dbReference type="PANTHER" id="PTHR47287">
    <property type="entry name" value="C2H2 AND C2HC ZINC FINGERS SUPERFAMILY PROTEIN"/>
    <property type="match status" value="1"/>
</dbReference>
<dbReference type="OrthoDB" id="1436876at2759"/>